<dbReference type="GO" id="GO:0020037">
    <property type="term" value="F:heme binding"/>
    <property type="evidence" value="ECO:0007669"/>
    <property type="project" value="TreeGrafter"/>
</dbReference>
<keyword evidence="1" id="KW-0409">Iron storage</keyword>
<proteinExistence type="predicted"/>
<evidence type="ECO:0000259" key="4">
    <source>
        <dbReference type="PROSITE" id="PS50905"/>
    </source>
</evidence>
<dbReference type="InterPro" id="IPR009078">
    <property type="entry name" value="Ferritin-like_SF"/>
</dbReference>
<dbReference type="Gene3D" id="1.20.1260.10">
    <property type="match status" value="1"/>
</dbReference>
<reference evidence="5 6" key="1">
    <citation type="journal article" date="2014" name="Genome Announc.">
        <title>Draft Genome Sequence of the Boron-Tolerant and Moderately Halotolerant Bacterium Gracilibacillus boraciitolerans JCM 21714T.</title>
        <authorList>
            <person name="Ahmed I."/>
            <person name="Oshima K."/>
            <person name="Suda W."/>
            <person name="Kitamura K."/>
            <person name="Iida T."/>
            <person name="Ohmori Y."/>
            <person name="Fujiwara T."/>
            <person name="Hattori M."/>
            <person name="Ohkuma M."/>
        </authorList>
    </citation>
    <scope>NUCLEOTIDE SEQUENCE [LARGE SCALE GENOMIC DNA]</scope>
    <source>
        <strain evidence="5 6">JCM 21714</strain>
    </source>
</reference>
<evidence type="ECO:0000256" key="3">
    <source>
        <dbReference type="SAM" id="Coils"/>
    </source>
</evidence>
<name>W4VKD4_9BACI</name>
<comment type="caution">
    <text evidence="5">The sequence shown here is derived from an EMBL/GenBank/DDBJ whole genome shotgun (WGS) entry which is preliminary data.</text>
</comment>
<organism evidence="5 6">
    <name type="scientific">Gracilibacillus boraciitolerans JCM 21714</name>
    <dbReference type="NCBI Taxonomy" id="1298598"/>
    <lineage>
        <taxon>Bacteria</taxon>
        <taxon>Bacillati</taxon>
        <taxon>Bacillota</taxon>
        <taxon>Bacilli</taxon>
        <taxon>Bacillales</taxon>
        <taxon>Bacillaceae</taxon>
        <taxon>Gracilibacillus</taxon>
    </lineage>
</organism>
<evidence type="ECO:0000256" key="1">
    <source>
        <dbReference type="ARBA" id="ARBA00022434"/>
    </source>
</evidence>
<keyword evidence="2" id="KW-0408">Iron</keyword>
<gene>
    <name evidence="5" type="ORF">JCM21714_2774</name>
</gene>
<evidence type="ECO:0000313" key="5">
    <source>
        <dbReference type="EMBL" id="GAE93672.1"/>
    </source>
</evidence>
<dbReference type="GO" id="GO:0006879">
    <property type="term" value="P:intracellular iron ion homeostasis"/>
    <property type="evidence" value="ECO:0007669"/>
    <property type="project" value="UniProtKB-KW"/>
</dbReference>
<dbReference type="Pfam" id="PF00210">
    <property type="entry name" value="Ferritin"/>
    <property type="match status" value="1"/>
</dbReference>
<dbReference type="PROSITE" id="PS50905">
    <property type="entry name" value="FERRITIN_LIKE"/>
    <property type="match status" value="1"/>
</dbReference>
<evidence type="ECO:0000313" key="6">
    <source>
        <dbReference type="Proteomes" id="UP000019102"/>
    </source>
</evidence>
<protein>
    <submittedName>
        <fullName evidence="5">Bacterioferritin</fullName>
    </submittedName>
</protein>
<evidence type="ECO:0000256" key="2">
    <source>
        <dbReference type="ARBA" id="ARBA00023004"/>
    </source>
</evidence>
<dbReference type="Proteomes" id="UP000019102">
    <property type="component" value="Unassembled WGS sequence"/>
</dbReference>
<dbReference type="PANTHER" id="PTHR30295">
    <property type="entry name" value="BACTERIOFERRITIN"/>
    <property type="match status" value="1"/>
</dbReference>
<accession>W4VKD4</accession>
<dbReference type="CDD" id="cd00657">
    <property type="entry name" value="Ferritin_like"/>
    <property type="match status" value="1"/>
</dbReference>
<dbReference type="InterPro" id="IPR008331">
    <property type="entry name" value="Ferritin_DPS_dom"/>
</dbReference>
<dbReference type="STRING" id="1298598.JCM21714_2774"/>
<dbReference type="GO" id="GO:0004322">
    <property type="term" value="F:ferroxidase activity"/>
    <property type="evidence" value="ECO:0007669"/>
    <property type="project" value="TreeGrafter"/>
</dbReference>
<dbReference type="InterPro" id="IPR009040">
    <property type="entry name" value="Ferritin-like_diiron"/>
</dbReference>
<keyword evidence="6" id="KW-1185">Reference proteome</keyword>
<dbReference type="AlphaFoldDB" id="W4VKD4"/>
<dbReference type="SUPFAM" id="SSF47240">
    <property type="entry name" value="Ferritin-like"/>
    <property type="match status" value="1"/>
</dbReference>
<dbReference type="InterPro" id="IPR012347">
    <property type="entry name" value="Ferritin-like"/>
</dbReference>
<dbReference type="EMBL" id="BAVS01000014">
    <property type="protein sequence ID" value="GAE93672.1"/>
    <property type="molecule type" value="Genomic_DNA"/>
</dbReference>
<keyword evidence="3" id="KW-0175">Coiled coil</keyword>
<sequence>METLYRKDVVEMAQDQKKLQELLDGLNVDLANEYAATIMYTYNASVVSGLYRSLLKPFFEDEITDEIGHALYLSDKIKTLGGTPTTTPAKVEQLTDVKEMLQTSFKAEKETIDRYETRKQQAAELGLTELVVQLEDMIADETKHKEELQRLLTDDSFQ</sequence>
<dbReference type="GO" id="GO:0008199">
    <property type="term" value="F:ferric iron binding"/>
    <property type="evidence" value="ECO:0007669"/>
    <property type="project" value="InterPro"/>
</dbReference>
<feature type="coiled-coil region" evidence="3">
    <location>
        <begin position="105"/>
        <end position="151"/>
    </location>
</feature>
<dbReference type="GO" id="GO:0005829">
    <property type="term" value="C:cytosol"/>
    <property type="evidence" value="ECO:0007669"/>
    <property type="project" value="TreeGrafter"/>
</dbReference>
<dbReference type="eggNOG" id="COG1633">
    <property type="taxonomic scope" value="Bacteria"/>
</dbReference>
<feature type="domain" description="Ferritin-like diiron" evidence="4">
    <location>
        <begin position="16"/>
        <end position="158"/>
    </location>
</feature>
<dbReference type="PANTHER" id="PTHR30295:SF0">
    <property type="entry name" value="BACTERIOFERRITIN"/>
    <property type="match status" value="1"/>
</dbReference>